<dbReference type="Pfam" id="PF13614">
    <property type="entry name" value="AAA_31"/>
    <property type="match status" value="1"/>
</dbReference>
<feature type="domain" description="AAA" evidence="8">
    <location>
        <begin position="560"/>
        <end position="686"/>
    </location>
</feature>
<dbReference type="SUPFAM" id="SSF52540">
    <property type="entry name" value="P-loop containing nucleoside triphosphate hydrolases"/>
    <property type="match status" value="1"/>
</dbReference>
<keyword evidence="5" id="KW-0829">Tyrosine-protein kinase</keyword>
<dbReference type="GO" id="GO:0005524">
    <property type="term" value="F:ATP binding"/>
    <property type="evidence" value="ECO:0007669"/>
    <property type="project" value="UniProtKB-KW"/>
</dbReference>
<evidence type="ECO:0000256" key="2">
    <source>
        <dbReference type="ARBA" id="ARBA00022741"/>
    </source>
</evidence>
<organism evidence="9 10">
    <name type="scientific">Posidoniimonas corsicana</name>
    <dbReference type="NCBI Taxonomy" id="1938618"/>
    <lineage>
        <taxon>Bacteria</taxon>
        <taxon>Pseudomonadati</taxon>
        <taxon>Planctomycetota</taxon>
        <taxon>Planctomycetia</taxon>
        <taxon>Pirellulales</taxon>
        <taxon>Lacipirellulaceae</taxon>
        <taxon>Posidoniimonas</taxon>
    </lineage>
</organism>
<dbReference type="AlphaFoldDB" id="A0A5C5V6Q5"/>
<dbReference type="Proteomes" id="UP000316714">
    <property type="component" value="Unassembled WGS sequence"/>
</dbReference>
<feature type="coiled-coil region" evidence="6">
    <location>
        <begin position="336"/>
        <end position="397"/>
    </location>
</feature>
<keyword evidence="6" id="KW-0175">Coiled coil</keyword>
<evidence type="ECO:0000256" key="1">
    <source>
        <dbReference type="ARBA" id="ARBA00022679"/>
    </source>
</evidence>
<gene>
    <name evidence="9" type="primary">etk</name>
    <name evidence="9" type="ORF">KOR34_36240</name>
</gene>
<keyword evidence="2" id="KW-0547">Nucleotide-binding</keyword>
<sequence length="760" mass="84181">MSKHEHPTEPNFMLQRVDQSGSPQPIATQSNSRHWSAPQNAPQQFTPKFLVWVFLRHWKLVVPSGLVLAAAAVSALLWTYQPDYLATGLVRIEDTQPYIAFEKASVGSANSAFVRTQIELMRSPLVIREVLSEASVGKAEHLVAKPDKLKHIKENLSIRQIGGSELYDVSYTSPSAQESQDIVAAVIKKYFVLQSDEQYKQVQRVVDLLEKERVRRKLEVDRLQQYVVELSKEVTGKDPFGHNTLMDVDKAISPLASLHSQLTDVEVRIEILHAEIQSLEESEVTIAPHADRAGAIDLEVNMAPEVVQRERALTGIADQMRHYQRVSKRYEQNANYKALAEQYQRFKDELAGYKANLRRKLLLSTRSERPFGGSTVVDEKRKELAALQIQQRSLKTRFQAELKSVQDSGGKGAELEFAKAELAREEKVFEMIAARKLALQTETNAPARVRVMGPIVASPTPVESAPWKKIFLACGVGMLAPFGLVLLREVTLRRVADAEQLYEDTRLRVLGEISVFPSRRVAANPRRLPRRIQKEMYSFAESIDSLRMSLTFCAPSERNRVIALTSAVSGEGKTSVSVALAMSFANATGAKTLLVDGDMRDPSINDLVDAEPGPGLYEVLSSRCSISDAIRPAKGTDNLYVLRAGDCDDSPHRVAQPARIAALVSRLRNEFSTVVIDTPPVLGASEALSFCRSADMTAMCTLRGKSRGRQIRLALDQLESAGASVSGSILSGVPSYSYSYAYGYGFRNPTEHSGGIEVSR</sequence>
<dbReference type="InterPro" id="IPR005702">
    <property type="entry name" value="Wzc-like_C"/>
</dbReference>
<dbReference type="EC" id="2.7.10.-" evidence="9"/>
<dbReference type="NCBIfam" id="TIGR01007">
    <property type="entry name" value="eps_fam"/>
    <property type="match status" value="1"/>
</dbReference>
<keyword evidence="3 9" id="KW-0418">Kinase</keyword>
<reference evidence="9 10" key="1">
    <citation type="submission" date="2019-02" db="EMBL/GenBank/DDBJ databases">
        <title>Deep-cultivation of Planctomycetes and their phenomic and genomic characterization uncovers novel biology.</title>
        <authorList>
            <person name="Wiegand S."/>
            <person name="Jogler M."/>
            <person name="Boedeker C."/>
            <person name="Pinto D."/>
            <person name="Vollmers J."/>
            <person name="Rivas-Marin E."/>
            <person name="Kohn T."/>
            <person name="Peeters S.H."/>
            <person name="Heuer A."/>
            <person name="Rast P."/>
            <person name="Oberbeckmann S."/>
            <person name="Bunk B."/>
            <person name="Jeske O."/>
            <person name="Meyerdierks A."/>
            <person name="Storesund J.E."/>
            <person name="Kallscheuer N."/>
            <person name="Luecker S."/>
            <person name="Lage O.M."/>
            <person name="Pohl T."/>
            <person name="Merkel B.J."/>
            <person name="Hornburger P."/>
            <person name="Mueller R.-W."/>
            <person name="Bruemmer F."/>
            <person name="Labrenz M."/>
            <person name="Spormann A.M."/>
            <person name="Op Den Camp H."/>
            <person name="Overmann J."/>
            <person name="Amann R."/>
            <person name="Jetten M.S.M."/>
            <person name="Mascher T."/>
            <person name="Medema M.H."/>
            <person name="Devos D.P."/>
            <person name="Kaster A.-K."/>
            <person name="Ovreas L."/>
            <person name="Rohde M."/>
            <person name="Galperin M.Y."/>
            <person name="Jogler C."/>
        </authorList>
    </citation>
    <scope>NUCLEOTIDE SEQUENCE [LARGE SCALE GENOMIC DNA]</scope>
    <source>
        <strain evidence="9 10">KOR34</strain>
    </source>
</reference>
<feature type="compositionally biased region" description="Polar residues" evidence="7">
    <location>
        <begin position="17"/>
        <end position="40"/>
    </location>
</feature>
<dbReference type="InterPro" id="IPR050445">
    <property type="entry name" value="Bact_polysacc_biosynth/exp"/>
</dbReference>
<dbReference type="Gene3D" id="3.40.50.300">
    <property type="entry name" value="P-loop containing nucleotide triphosphate hydrolases"/>
    <property type="match status" value="1"/>
</dbReference>
<feature type="region of interest" description="Disordered" evidence="7">
    <location>
        <begin position="1"/>
        <end position="40"/>
    </location>
</feature>
<dbReference type="InterPro" id="IPR025669">
    <property type="entry name" value="AAA_dom"/>
</dbReference>
<keyword evidence="10" id="KW-1185">Reference proteome</keyword>
<evidence type="ECO:0000313" key="10">
    <source>
        <dbReference type="Proteomes" id="UP000316714"/>
    </source>
</evidence>
<dbReference type="InterPro" id="IPR027417">
    <property type="entry name" value="P-loop_NTPase"/>
</dbReference>
<keyword evidence="1 9" id="KW-0808">Transferase</keyword>
<evidence type="ECO:0000256" key="6">
    <source>
        <dbReference type="SAM" id="Coils"/>
    </source>
</evidence>
<evidence type="ECO:0000256" key="5">
    <source>
        <dbReference type="ARBA" id="ARBA00023137"/>
    </source>
</evidence>
<name>A0A5C5V6Q5_9BACT</name>
<dbReference type="RefSeq" id="WP_146566706.1">
    <property type="nucleotide sequence ID" value="NZ_SIHJ01000002.1"/>
</dbReference>
<evidence type="ECO:0000259" key="8">
    <source>
        <dbReference type="Pfam" id="PF13614"/>
    </source>
</evidence>
<dbReference type="EMBL" id="SIHJ01000002">
    <property type="protein sequence ID" value="TWT33790.1"/>
    <property type="molecule type" value="Genomic_DNA"/>
</dbReference>
<dbReference type="CDD" id="cd05387">
    <property type="entry name" value="BY-kinase"/>
    <property type="match status" value="1"/>
</dbReference>
<dbReference type="PANTHER" id="PTHR32309:SF31">
    <property type="entry name" value="CAPSULAR EXOPOLYSACCHARIDE FAMILY"/>
    <property type="match status" value="1"/>
</dbReference>
<dbReference type="GO" id="GO:0004713">
    <property type="term" value="F:protein tyrosine kinase activity"/>
    <property type="evidence" value="ECO:0007669"/>
    <property type="project" value="UniProtKB-KW"/>
</dbReference>
<evidence type="ECO:0000256" key="3">
    <source>
        <dbReference type="ARBA" id="ARBA00022777"/>
    </source>
</evidence>
<accession>A0A5C5V6Q5</accession>
<evidence type="ECO:0000313" key="9">
    <source>
        <dbReference type="EMBL" id="TWT33790.1"/>
    </source>
</evidence>
<keyword evidence="4" id="KW-0067">ATP-binding</keyword>
<comment type="caution">
    <text evidence="9">The sequence shown here is derived from an EMBL/GenBank/DDBJ whole genome shotgun (WGS) entry which is preliminary data.</text>
</comment>
<evidence type="ECO:0000256" key="4">
    <source>
        <dbReference type="ARBA" id="ARBA00022840"/>
    </source>
</evidence>
<evidence type="ECO:0000256" key="7">
    <source>
        <dbReference type="SAM" id="MobiDB-lite"/>
    </source>
</evidence>
<protein>
    <submittedName>
        <fullName evidence="9">Tyrosine-protein kinase etk</fullName>
        <ecNumber evidence="9">2.7.10.-</ecNumber>
    </submittedName>
</protein>
<dbReference type="OrthoDB" id="236626at2"/>
<proteinExistence type="predicted"/>
<dbReference type="PANTHER" id="PTHR32309">
    <property type="entry name" value="TYROSINE-PROTEIN KINASE"/>
    <property type="match status" value="1"/>
</dbReference>